<name>A0A4Q5MY44_9MICO</name>
<keyword evidence="2" id="KW-1185">Reference proteome</keyword>
<evidence type="ECO:0000313" key="2">
    <source>
        <dbReference type="Proteomes" id="UP000293764"/>
    </source>
</evidence>
<organism evidence="1 2">
    <name type="scientific">Pengzhenrongella frigida</name>
    <dbReference type="NCBI Taxonomy" id="1259133"/>
    <lineage>
        <taxon>Bacteria</taxon>
        <taxon>Bacillati</taxon>
        <taxon>Actinomycetota</taxon>
        <taxon>Actinomycetes</taxon>
        <taxon>Micrococcales</taxon>
        <taxon>Pengzhenrongella</taxon>
    </lineage>
</organism>
<reference evidence="1 2" key="1">
    <citation type="submission" date="2019-01" db="EMBL/GenBank/DDBJ databases">
        <title>Novel species of Cellulomonas.</title>
        <authorList>
            <person name="Liu Q."/>
            <person name="Xin Y.-H."/>
        </authorList>
    </citation>
    <scope>NUCLEOTIDE SEQUENCE [LARGE SCALE GENOMIC DNA]</scope>
    <source>
        <strain evidence="1 2">HLT2-17</strain>
    </source>
</reference>
<sequence length="107" mass="12087">MLWFTVWSVLVLATLGGGFLLGRDLWRKGKALLVEVGRAGDLASTFAVRTDELTAAGQQLAVTHDLFTVRAVPLARRAELRAARDRRRAVRQQRHDQTIAQWRGYCR</sequence>
<accession>A0A4Q5MY44</accession>
<evidence type="ECO:0000313" key="1">
    <source>
        <dbReference type="EMBL" id="RYV50692.1"/>
    </source>
</evidence>
<dbReference type="RefSeq" id="WP_130102947.1">
    <property type="nucleotide sequence ID" value="NZ_SDWW01000028.1"/>
</dbReference>
<comment type="caution">
    <text evidence="1">The sequence shown here is derived from an EMBL/GenBank/DDBJ whole genome shotgun (WGS) entry which is preliminary data.</text>
</comment>
<dbReference type="EMBL" id="SDWW01000028">
    <property type="protein sequence ID" value="RYV50692.1"/>
    <property type="molecule type" value="Genomic_DNA"/>
</dbReference>
<proteinExistence type="predicted"/>
<gene>
    <name evidence="1" type="ORF">EUA98_12115</name>
</gene>
<dbReference type="OrthoDB" id="4828043at2"/>
<protein>
    <submittedName>
        <fullName evidence="1">Uncharacterized protein</fullName>
    </submittedName>
</protein>
<dbReference type="AlphaFoldDB" id="A0A4Q5MY44"/>
<dbReference type="Proteomes" id="UP000293764">
    <property type="component" value="Unassembled WGS sequence"/>
</dbReference>